<keyword evidence="8" id="KW-0812">Transmembrane</keyword>
<reference evidence="10 11" key="1">
    <citation type="submission" date="2021-07" db="EMBL/GenBank/DDBJ databases">
        <authorList>
            <consortium name="Genoscope - CEA"/>
            <person name="William W."/>
        </authorList>
    </citation>
    <scope>NUCLEOTIDE SEQUENCE [LARGE SCALE GENOMIC DNA]</scope>
</reference>
<evidence type="ECO:0000256" key="8">
    <source>
        <dbReference type="SAM" id="Phobius"/>
    </source>
</evidence>
<dbReference type="GO" id="GO:0004430">
    <property type="term" value="F:1-phosphatidylinositol 4-kinase activity"/>
    <property type="evidence" value="ECO:0007669"/>
    <property type="project" value="UniProtKB-EC"/>
</dbReference>
<protein>
    <recommendedName>
        <fullName evidence="2">1-phosphatidylinositol 4-kinase</fullName>
        <ecNumber evidence="2">2.7.1.67</ecNumber>
    </recommendedName>
</protein>
<feature type="compositionally biased region" description="Basic residues" evidence="7">
    <location>
        <begin position="377"/>
        <end position="391"/>
    </location>
</feature>
<evidence type="ECO:0000256" key="5">
    <source>
        <dbReference type="ARBA" id="ARBA00022777"/>
    </source>
</evidence>
<proteinExistence type="inferred from homology"/>
<feature type="compositionally biased region" description="Polar residues" evidence="7">
    <location>
        <begin position="67"/>
        <end position="76"/>
    </location>
</feature>
<sequence>RERKLLLPSFFRLPEPYILTSVVTNLLRLLPLPPISIVYFREFVMGKNSDEEHNLPPRSDGGAADTARNNQGGNRCSSARISRCFSLRCVLILAFSAAVFLSAVFWLPPFLGLSDPRDLDLDPRFKDHRIVASFDVEKPVSFLEDNLLQLENDITDEISVPMIKVVVLALERLENLNRTMVVFAIDPEKKSSKIPSEIESLIKAAFQTLVEKELSFRLTESLFGQPFLFEVLKFPGGITVIPSHPVFPLQKAQLLFNFTLNFSIYQIQSNFEELTSQLKKGINLAPYENLYITLSNSRGSTVAPPTIVHSSVLLTFGISSRLKQLSQTITSSHSKNLGLNHTVFGKVKQVRLSSILPRSPVQSLPPSPSPQPETHQHYYHHHHHRHHHHHHELAPEPSPAAKSFAPASAPTKHLHLHRRSPPPCPYEQRRPKGNNALNHHTAAPTPAPHRSKQHAPPPNRSKQHAPAPNRSKQHTPNPTPASHHHAIPVSSPLPHVVFAHIPPPARNTPESGPTVEKTPAPSPTPSSASMGPTFEKASTKLLVIVAVCRFSDALFVQSFFVLSLNAFTCIQETCGDLQFKEREIISATINLRNTGMNCMALALDPLTDRFTHYNRSSQRCRLQSLTNLDFNFLDFNTKPTTLTSSHSFNHRSVSTPCFSISSTNQYAAPEIEILCGGRRVSTIRALVAEVTIALVSGAQPLLLPSGLGGAYLLQTGHGHSIAVAKPVDEEPLAFNNPKGSGGGLKLGQPGLKRSIRVGESGIREVAAYLLDHQGFSSVPPTALVRISHVPFHRNDDGEAVASLQRYVGHDFDAGELGPGSFAVGSVHRIGILDVRVLNLDRHAGNMLVKKIHDQDDESCYNGVGAAELVPIDHGLCLPECLDDPYFEWLNWPQASVPFTDAELQYISNLDPFKDAELLRTELGSIQEASIRVLVVCTMFLKQAAASGLCLAEIGEKMTRDICRGEESSSLLETLCTKAKASVVGGSYQEGEDGDDDYSSEWDEVEAELECCIFNFDEEFEELTEEMSQVSKPPLFPRAPSFSANLSALMMCSWIGTHDRSLVRSKSHPVCVNHDDTEGVYFGDMSEDEWEMFLQMFQMLLPEALEGSTSKGPKPRFGSSCKF</sequence>
<feature type="non-terminal residue" evidence="10">
    <location>
        <position position="1"/>
    </location>
</feature>
<name>A0A8D9D215_BRACM</name>
<dbReference type="GO" id="GO:0005524">
    <property type="term" value="F:ATP binding"/>
    <property type="evidence" value="ECO:0007669"/>
    <property type="project" value="UniProtKB-KW"/>
</dbReference>
<feature type="region of interest" description="Disordered" evidence="7">
    <location>
        <begin position="51"/>
        <end position="76"/>
    </location>
</feature>
<comment type="similarity">
    <text evidence="1">Belongs to the PI3/PI4-kinase family. Type II PI4K subfamily.</text>
</comment>
<evidence type="ECO:0000256" key="4">
    <source>
        <dbReference type="ARBA" id="ARBA00022741"/>
    </source>
</evidence>
<feature type="region of interest" description="Disordered" evidence="7">
    <location>
        <begin position="357"/>
        <end position="531"/>
    </location>
</feature>
<keyword evidence="8" id="KW-1133">Transmembrane helix</keyword>
<dbReference type="AlphaFoldDB" id="A0A8D9D215"/>
<keyword evidence="6" id="KW-0067">ATP-binding</keyword>
<evidence type="ECO:0000313" key="10">
    <source>
        <dbReference type="EMBL" id="CAG7865737.1"/>
    </source>
</evidence>
<dbReference type="PANTHER" id="PTHR45800:SF21">
    <property type="entry name" value="PHOSPHATIDYLINOSITOL 4-KINASE GAMMA 8"/>
    <property type="match status" value="1"/>
</dbReference>
<dbReference type="InterPro" id="IPR044571">
    <property type="entry name" value="P4KG1-8"/>
</dbReference>
<evidence type="ECO:0000256" key="6">
    <source>
        <dbReference type="ARBA" id="ARBA00022840"/>
    </source>
</evidence>
<dbReference type="Gramene" id="A09p62040.2_BraZ1">
    <property type="protein sequence ID" value="A09p62040.2_BraZ1.CDS"/>
    <property type="gene ID" value="A09g62040.2_BraZ1"/>
</dbReference>
<dbReference type="EMBL" id="LS974625">
    <property type="protein sequence ID" value="CAG7865737.1"/>
    <property type="molecule type" value="Genomic_DNA"/>
</dbReference>
<dbReference type="InterPro" id="IPR000403">
    <property type="entry name" value="PI3/4_kinase_cat_dom"/>
</dbReference>
<feature type="compositionally biased region" description="Low complexity" evidence="7">
    <location>
        <begin position="399"/>
        <end position="410"/>
    </location>
</feature>
<keyword evidence="5" id="KW-0418">Kinase</keyword>
<feature type="transmembrane region" description="Helical" evidence="8">
    <location>
        <begin position="85"/>
        <end position="107"/>
    </location>
</feature>
<evidence type="ECO:0000256" key="7">
    <source>
        <dbReference type="SAM" id="MobiDB-lite"/>
    </source>
</evidence>
<evidence type="ECO:0000313" key="11">
    <source>
        <dbReference type="Proteomes" id="UP000694005"/>
    </source>
</evidence>
<evidence type="ECO:0000259" key="9">
    <source>
        <dbReference type="PROSITE" id="PS50290"/>
    </source>
</evidence>
<evidence type="ECO:0000256" key="2">
    <source>
        <dbReference type="ARBA" id="ARBA00012169"/>
    </source>
</evidence>
<accession>A0A8D9D215</accession>
<gene>
    <name evidence="10" type="ORF">BRAPAZ1V2_A09P62040.2</name>
</gene>
<keyword evidence="4" id="KW-0547">Nucleotide-binding</keyword>
<dbReference type="InterPro" id="IPR055464">
    <property type="entry name" value="DUF7036"/>
</dbReference>
<dbReference type="Pfam" id="PF00454">
    <property type="entry name" value="PI3_PI4_kinase"/>
    <property type="match status" value="1"/>
</dbReference>
<dbReference type="PROSITE" id="PS50290">
    <property type="entry name" value="PI3_4_KINASE_3"/>
    <property type="match status" value="1"/>
</dbReference>
<evidence type="ECO:0000256" key="1">
    <source>
        <dbReference type="ARBA" id="ARBA00008941"/>
    </source>
</evidence>
<keyword evidence="8" id="KW-0472">Membrane</keyword>
<dbReference type="Proteomes" id="UP000694005">
    <property type="component" value="Chromosome A09"/>
</dbReference>
<organism evidence="10 11">
    <name type="scientific">Brassica campestris</name>
    <name type="common">Field mustard</name>
    <dbReference type="NCBI Taxonomy" id="3711"/>
    <lineage>
        <taxon>Eukaryota</taxon>
        <taxon>Viridiplantae</taxon>
        <taxon>Streptophyta</taxon>
        <taxon>Embryophyta</taxon>
        <taxon>Tracheophyta</taxon>
        <taxon>Spermatophyta</taxon>
        <taxon>Magnoliopsida</taxon>
        <taxon>eudicotyledons</taxon>
        <taxon>Gunneridae</taxon>
        <taxon>Pentapetalae</taxon>
        <taxon>rosids</taxon>
        <taxon>malvids</taxon>
        <taxon>Brassicales</taxon>
        <taxon>Brassicaceae</taxon>
        <taxon>Brassiceae</taxon>
        <taxon>Brassica</taxon>
    </lineage>
</organism>
<dbReference type="Pfam" id="PF23041">
    <property type="entry name" value="DUF7036"/>
    <property type="match status" value="2"/>
</dbReference>
<dbReference type="EC" id="2.7.1.67" evidence="2"/>
<keyword evidence="3" id="KW-0808">Transferase</keyword>
<evidence type="ECO:0000256" key="3">
    <source>
        <dbReference type="ARBA" id="ARBA00022679"/>
    </source>
</evidence>
<dbReference type="PANTHER" id="PTHR45800">
    <property type="entry name" value="PHOSPHATIDYLINOSITOL 4-KINASE GAMMA"/>
    <property type="match status" value="1"/>
</dbReference>
<feature type="domain" description="PI3K/PI4K catalytic" evidence="9">
    <location>
        <begin position="697"/>
        <end position="991"/>
    </location>
</feature>